<comment type="caution">
    <text evidence="2">The sequence shown here is derived from an EMBL/GenBank/DDBJ whole genome shotgun (WGS) entry which is preliminary data.</text>
</comment>
<proteinExistence type="predicted"/>
<dbReference type="InterPro" id="IPR000878">
    <property type="entry name" value="4pyrrol_Mease"/>
</dbReference>
<dbReference type="Pfam" id="PF00590">
    <property type="entry name" value="TP_methylase"/>
    <property type="match status" value="1"/>
</dbReference>
<organism evidence="2 3">
    <name type="scientific">Wenzhouxiangella sediminis</name>
    <dbReference type="NCBI Taxonomy" id="1792836"/>
    <lineage>
        <taxon>Bacteria</taxon>
        <taxon>Pseudomonadati</taxon>
        <taxon>Pseudomonadota</taxon>
        <taxon>Gammaproteobacteria</taxon>
        <taxon>Chromatiales</taxon>
        <taxon>Wenzhouxiangellaceae</taxon>
        <taxon>Wenzhouxiangella</taxon>
    </lineage>
</organism>
<dbReference type="CDD" id="cd19916">
    <property type="entry name" value="OphMA_like"/>
    <property type="match status" value="1"/>
</dbReference>
<sequence length="271" mass="30093">MVPGRLSVVGTGIRPGGHLTREAQHLLRGADRVFTVVDGLTLDRLRELNARVESLQDAYAVGRRRDDSYAEMVRRILAPLDEGAHVCAAFYGHPGVFVWPAHEAIRQARAAGHRAVMYPGISAEDCLFADLGLDPALHGCQSFEATDFLLHARRFDPTAALILWQPVTLGDLRRDAFEHDPEWVKVLAEVLAADYPADHPVTVYEAAVFPLDEPRREQVPLNRLHEARFSQVSTLYLPPAAPPALSAERLERLGISESELTFGAYQLHRRG</sequence>
<protein>
    <recommendedName>
        <fullName evidence="1">Tetrapyrrole methylase domain-containing protein</fullName>
    </recommendedName>
</protein>
<dbReference type="SUPFAM" id="SSF53790">
    <property type="entry name" value="Tetrapyrrole methylase"/>
    <property type="match status" value="1"/>
</dbReference>
<evidence type="ECO:0000313" key="2">
    <source>
        <dbReference type="EMBL" id="RFF29367.1"/>
    </source>
</evidence>
<gene>
    <name evidence="2" type="ORF">DZC52_13025</name>
</gene>
<name>A0A3E1K5Q9_9GAMM</name>
<dbReference type="OrthoDB" id="1459304at2"/>
<accession>A0A3E1K5Q9</accession>
<dbReference type="Gene3D" id="3.40.1010.10">
    <property type="entry name" value="Cobalt-precorrin-4 Transmethylase, Domain 1"/>
    <property type="match status" value="1"/>
</dbReference>
<evidence type="ECO:0000313" key="3">
    <source>
        <dbReference type="Proteomes" id="UP000260351"/>
    </source>
</evidence>
<dbReference type="GO" id="GO:0008168">
    <property type="term" value="F:methyltransferase activity"/>
    <property type="evidence" value="ECO:0007669"/>
    <property type="project" value="InterPro"/>
</dbReference>
<dbReference type="InterPro" id="IPR014777">
    <property type="entry name" value="4pyrrole_Mease_sub1"/>
</dbReference>
<feature type="domain" description="Tetrapyrrole methylase" evidence="1">
    <location>
        <begin position="6"/>
        <end position="207"/>
    </location>
</feature>
<dbReference type="EMBL" id="QUZK01000047">
    <property type="protein sequence ID" value="RFF29367.1"/>
    <property type="molecule type" value="Genomic_DNA"/>
</dbReference>
<dbReference type="Proteomes" id="UP000260351">
    <property type="component" value="Unassembled WGS sequence"/>
</dbReference>
<dbReference type="AlphaFoldDB" id="A0A3E1K5Q9"/>
<evidence type="ECO:0000259" key="1">
    <source>
        <dbReference type="Pfam" id="PF00590"/>
    </source>
</evidence>
<dbReference type="InterPro" id="IPR035996">
    <property type="entry name" value="4pyrrol_Methylase_sf"/>
</dbReference>
<reference evidence="2 3" key="1">
    <citation type="submission" date="2018-08" db="EMBL/GenBank/DDBJ databases">
        <title>Wenzhouxiangella salilacus sp. nov., a novel bacterium isolated from a saline lake in Xinjiang Province, China.</title>
        <authorList>
            <person name="Han S."/>
        </authorList>
    </citation>
    <scope>NUCLEOTIDE SEQUENCE [LARGE SCALE GENOMIC DNA]</scope>
    <source>
        <strain evidence="2 3">XDB06</strain>
    </source>
</reference>
<keyword evidence="3" id="KW-1185">Reference proteome</keyword>